<dbReference type="Pfam" id="PF07992">
    <property type="entry name" value="Pyr_redox_2"/>
    <property type="match status" value="1"/>
</dbReference>
<protein>
    <recommendedName>
        <fullName evidence="1">FAD/NAD(P)-binding domain-containing protein</fullName>
    </recommendedName>
</protein>
<evidence type="ECO:0000313" key="3">
    <source>
        <dbReference type="Proteomes" id="UP001642501"/>
    </source>
</evidence>
<dbReference type="PRINTS" id="PR00368">
    <property type="entry name" value="FADPNR"/>
</dbReference>
<sequence>MGSTLRTNDASTPFKVLVVGGSYCGLAAAFNLSDLCTGKAARAAASYQGQEGLPQKNPPICAEITMVDERDGFYHVIGSPLVFADRPYAEKAWIPYSEIPSLQAASNMKTVHGSVTSVDMAGKTAVIQESALAGGATRTVDFDFIIVTTGLRRVFPVVPQSGDKAAYLAEVSPHIEAVSTAQDGVLVVGGGAVGIEMAAELKVAQPHIRVTLAHSRSRLMSSEPLPDHVAEKTLEILKTNGVEVLLNHRLQETRELDGEGNGPNAKEVVFTNGHTMRVNAVVVAISQSKPSTDFLPVEAVNDEGYVKIQPNLFFSTDVPNYDSALAAGDGVQWSGIKRCGRAMHQGYFAAHNCHQRMQELTFGTPATYQNLKEVIPMIAIALGPDALAYADGGELQYGKDIAKVFFSDDVGLKICEKILGFGRNIEVKA</sequence>
<dbReference type="EMBL" id="CAWUOM010000198">
    <property type="protein sequence ID" value="CAK7275047.1"/>
    <property type="molecule type" value="Genomic_DNA"/>
</dbReference>
<name>A0ABP0E3P0_9PEZI</name>
<gene>
    <name evidence="2" type="ORF">SEPCBS57363_006478</name>
</gene>
<dbReference type="PANTHER" id="PTHR43735">
    <property type="entry name" value="APOPTOSIS-INDUCING FACTOR 1"/>
    <property type="match status" value="1"/>
</dbReference>
<keyword evidence="3" id="KW-1185">Reference proteome</keyword>
<dbReference type="Proteomes" id="UP001642501">
    <property type="component" value="Unassembled WGS sequence"/>
</dbReference>
<dbReference type="PRINTS" id="PR00411">
    <property type="entry name" value="PNDRDTASEI"/>
</dbReference>
<dbReference type="Gene3D" id="3.50.50.100">
    <property type="match status" value="1"/>
</dbReference>
<proteinExistence type="predicted"/>
<evidence type="ECO:0000313" key="2">
    <source>
        <dbReference type="EMBL" id="CAK7275047.1"/>
    </source>
</evidence>
<feature type="domain" description="FAD/NAD(P)-binding" evidence="1">
    <location>
        <begin position="14"/>
        <end position="346"/>
    </location>
</feature>
<dbReference type="InterPro" id="IPR023753">
    <property type="entry name" value="FAD/NAD-binding_dom"/>
</dbReference>
<comment type="caution">
    <text evidence="2">The sequence shown here is derived from an EMBL/GenBank/DDBJ whole genome shotgun (WGS) entry which is preliminary data.</text>
</comment>
<accession>A0ABP0E3P0</accession>
<reference evidence="2 3" key="1">
    <citation type="submission" date="2024-01" db="EMBL/GenBank/DDBJ databases">
        <authorList>
            <person name="Allen C."/>
            <person name="Tagirdzhanova G."/>
        </authorList>
    </citation>
    <scope>NUCLEOTIDE SEQUENCE [LARGE SCALE GENOMIC DNA]</scope>
    <source>
        <strain evidence="2 3">CBS 573.63</strain>
    </source>
</reference>
<organism evidence="2 3">
    <name type="scientific">Sporothrix epigloea</name>
    <dbReference type="NCBI Taxonomy" id="1892477"/>
    <lineage>
        <taxon>Eukaryota</taxon>
        <taxon>Fungi</taxon>
        <taxon>Dikarya</taxon>
        <taxon>Ascomycota</taxon>
        <taxon>Pezizomycotina</taxon>
        <taxon>Sordariomycetes</taxon>
        <taxon>Sordariomycetidae</taxon>
        <taxon>Ophiostomatales</taxon>
        <taxon>Ophiostomataceae</taxon>
        <taxon>Sporothrix</taxon>
    </lineage>
</organism>
<dbReference type="InterPro" id="IPR036188">
    <property type="entry name" value="FAD/NAD-bd_sf"/>
</dbReference>
<dbReference type="SUPFAM" id="SSF51905">
    <property type="entry name" value="FAD/NAD(P)-binding domain"/>
    <property type="match status" value="1"/>
</dbReference>
<dbReference type="PANTHER" id="PTHR43735:SF24">
    <property type="entry name" value="NUCLEOTIDE-DISULPHIDE OXIDOREDUCTASE AMID-LIKE, PUTATIVE (AFU_ORTHOLOGUE AFUA_1G17180)-RELATED"/>
    <property type="match status" value="1"/>
</dbReference>
<evidence type="ECO:0000259" key="1">
    <source>
        <dbReference type="Pfam" id="PF07992"/>
    </source>
</evidence>